<sequence length="171" mass="19213">MSSFSSEDAENESQSKTLKRTKARELHQNILSDLPPIPNSSGEISESVRFQYSHDVVEATGSKQVTKSHGIIRGARPKETEAFGKDNTVLNCENNGTSSYEDQCDIDEESEDVDDPYMTIPTPVAIPATRKEDNFSEVQRLPEKPSDGMEVMDRSAEGETDWTYWTFTRNI</sequence>
<dbReference type="GO" id="GO:0003746">
    <property type="term" value="F:translation elongation factor activity"/>
    <property type="evidence" value="ECO:0007669"/>
    <property type="project" value="UniProtKB-KW"/>
</dbReference>
<keyword evidence="2" id="KW-0648">Protein biosynthesis</keyword>
<feature type="region of interest" description="Disordered" evidence="1">
    <location>
        <begin position="92"/>
        <end position="118"/>
    </location>
</feature>
<evidence type="ECO:0000256" key="1">
    <source>
        <dbReference type="SAM" id="MobiDB-lite"/>
    </source>
</evidence>
<feature type="compositionally biased region" description="Acidic residues" evidence="1">
    <location>
        <begin position="102"/>
        <end position="115"/>
    </location>
</feature>
<feature type="compositionally biased region" description="Polar residues" evidence="1">
    <location>
        <begin position="92"/>
        <end position="101"/>
    </location>
</feature>
<accession>A0A0J7JYF1</accession>
<gene>
    <name evidence="2" type="ORF">RF55_20925</name>
</gene>
<evidence type="ECO:0000313" key="3">
    <source>
        <dbReference type="Proteomes" id="UP000036403"/>
    </source>
</evidence>
<feature type="region of interest" description="Disordered" evidence="1">
    <location>
        <begin position="134"/>
        <end position="155"/>
    </location>
</feature>
<organism evidence="2 3">
    <name type="scientific">Lasius niger</name>
    <name type="common">Black garden ant</name>
    <dbReference type="NCBI Taxonomy" id="67767"/>
    <lineage>
        <taxon>Eukaryota</taxon>
        <taxon>Metazoa</taxon>
        <taxon>Ecdysozoa</taxon>
        <taxon>Arthropoda</taxon>
        <taxon>Hexapoda</taxon>
        <taxon>Insecta</taxon>
        <taxon>Pterygota</taxon>
        <taxon>Neoptera</taxon>
        <taxon>Endopterygota</taxon>
        <taxon>Hymenoptera</taxon>
        <taxon>Apocrita</taxon>
        <taxon>Aculeata</taxon>
        <taxon>Formicoidea</taxon>
        <taxon>Formicidae</taxon>
        <taxon>Formicinae</taxon>
        <taxon>Lasius</taxon>
        <taxon>Lasius</taxon>
    </lineage>
</organism>
<dbReference type="Proteomes" id="UP000036403">
    <property type="component" value="Unassembled WGS sequence"/>
</dbReference>
<feature type="compositionally biased region" description="Polar residues" evidence="1">
    <location>
        <begin position="1"/>
        <end position="16"/>
    </location>
</feature>
<dbReference type="EMBL" id="LBMM01021326">
    <property type="protein sequence ID" value="KMQ83102.1"/>
    <property type="molecule type" value="Genomic_DNA"/>
</dbReference>
<dbReference type="PaxDb" id="67767-A0A0J7JYF1"/>
<feature type="region of interest" description="Disordered" evidence="1">
    <location>
        <begin position="1"/>
        <end position="46"/>
    </location>
</feature>
<protein>
    <submittedName>
        <fullName evidence="2">Putative elongation factor</fullName>
    </submittedName>
</protein>
<keyword evidence="2" id="KW-0251">Elongation factor</keyword>
<dbReference type="OrthoDB" id="7555361at2759"/>
<name>A0A0J7JYF1_LASNI</name>
<reference evidence="2 3" key="1">
    <citation type="submission" date="2015-04" db="EMBL/GenBank/DDBJ databases">
        <title>Lasius niger genome sequencing.</title>
        <authorList>
            <person name="Konorov E.A."/>
            <person name="Nikitin M.A."/>
            <person name="Kirill M.V."/>
            <person name="Chang P."/>
        </authorList>
    </citation>
    <scope>NUCLEOTIDE SEQUENCE [LARGE SCALE GENOMIC DNA]</scope>
    <source>
        <tissue evidence="2">Whole</tissue>
    </source>
</reference>
<proteinExistence type="predicted"/>
<comment type="caution">
    <text evidence="2">The sequence shown here is derived from an EMBL/GenBank/DDBJ whole genome shotgun (WGS) entry which is preliminary data.</text>
</comment>
<dbReference type="AlphaFoldDB" id="A0A0J7JYF1"/>
<evidence type="ECO:0000313" key="2">
    <source>
        <dbReference type="EMBL" id="KMQ83102.1"/>
    </source>
</evidence>
<keyword evidence="3" id="KW-1185">Reference proteome</keyword>